<organism evidence="10 11">
    <name type="scientific">Paralvinella palmiformis</name>
    <dbReference type="NCBI Taxonomy" id="53620"/>
    <lineage>
        <taxon>Eukaryota</taxon>
        <taxon>Metazoa</taxon>
        <taxon>Spiralia</taxon>
        <taxon>Lophotrochozoa</taxon>
        <taxon>Annelida</taxon>
        <taxon>Polychaeta</taxon>
        <taxon>Sedentaria</taxon>
        <taxon>Canalipalpata</taxon>
        <taxon>Terebellida</taxon>
        <taxon>Terebelliformia</taxon>
        <taxon>Alvinellidae</taxon>
        <taxon>Paralvinella</taxon>
    </lineage>
</organism>
<comment type="similarity">
    <text evidence="2">Belongs to the TMEM86 family.</text>
</comment>
<evidence type="ECO:0000313" key="10">
    <source>
        <dbReference type="EMBL" id="KAK2156847.1"/>
    </source>
</evidence>
<dbReference type="PANTHER" id="PTHR31885">
    <property type="entry name" value="GH04784P"/>
    <property type="match status" value="1"/>
</dbReference>
<evidence type="ECO:0000256" key="9">
    <source>
        <dbReference type="SAM" id="Phobius"/>
    </source>
</evidence>
<name>A0AAD9N4I4_9ANNE</name>
<comment type="caution">
    <text evidence="10">The sequence shown here is derived from an EMBL/GenBank/DDBJ whole genome shotgun (WGS) entry which is preliminary data.</text>
</comment>
<evidence type="ECO:0000256" key="8">
    <source>
        <dbReference type="ARBA" id="ARBA00049560"/>
    </source>
</evidence>
<feature type="transmembrane region" description="Helical" evidence="9">
    <location>
        <begin position="167"/>
        <end position="186"/>
    </location>
</feature>
<evidence type="ECO:0000256" key="2">
    <source>
        <dbReference type="ARBA" id="ARBA00007375"/>
    </source>
</evidence>
<dbReference type="GO" id="GO:0047408">
    <property type="term" value="F:alkenylglycerophosphocholine hydrolase activity"/>
    <property type="evidence" value="ECO:0007669"/>
    <property type="project" value="UniProtKB-EC"/>
</dbReference>
<keyword evidence="3 9" id="KW-0812">Transmembrane</keyword>
<evidence type="ECO:0000313" key="11">
    <source>
        <dbReference type="Proteomes" id="UP001208570"/>
    </source>
</evidence>
<feature type="transmembrane region" description="Helical" evidence="9">
    <location>
        <begin position="109"/>
        <end position="129"/>
    </location>
</feature>
<dbReference type="GO" id="GO:0016020">
    <property type="term" value="C:membrane"/>
    <property type="evidence" value="ECO:0007669"/>
    <property type="project" value="UniProtKB-SubCell"/>
</dbReference>
<dbReference type="AlphaFoldDB" id="A0AAD9N4I4"/>
<keyword evidence="11" id="KW-1185">Reference proteome</keyword>
<feature type="transmembrane region" description="Helical" evidence="9">
    <location>
        <begin position="136"/>
        <end position="155"/>
    </location>
</feature>
<dbReference type="EMBL" id="JAODUP010000204">
    <property type="protein sequence ID" value="KAK2156847.1"/>
    <property type="molecule type" value="Genomic_DNA"/>
</dbReference>
<dbReference type="Proteomes" id="UP001208570">
    <property type="component" value="Unassembled WGS sequence"/>
</dbReference>
<evidence type="ECO:0000256" key="1">
    <source>
        <dbReference type="ARBA" id="ARBA00004141"/>
    </source>
</evidence>
<feature type="transmembrane region" description="Helical" evidence="9">
    <location>
        <begin position="6"/>
        <end position="22"/>
    </location>
</feature>
<dbReference type="PANTHER" id="PTHR31885:SF6">
    <property type="entry name" value="GH04784P"/>
    <property type="match status" value="1"/>
</dbReference>
<dbReference type="EC" id="3.3.2.2" evidence="6"/>
<evidence type="ECO:0000256" key="4">
    <source>
        <dbReference type="ARBA" id="ARBA00022989"/>
    </source>
</evidence>
<proteinExistence type="inferred from homology"/>
<comment type="subcellular location">
    <subcellularLocation>
        <location evidence="1">Membrane</location>
        <topology evidence="1">Multi-pass membrane protein</topology>
    </subcellularLocation>
</comment>
<accession>A0AAD9N4I4</accession>
<evidence type="ECO:0000256" key="5">
    <source>
        <dbReference type="ARBA" id="ARBA00023136"/>
    </source>
</evidence>
<comment type="catalytic activity">
    <reaction evidence="7">
        <text>a 1-O-(1Z-alkenyl)-sn-glycero-3-phosphoethanolamine + H2O = a 2,3-saturated aldehyde + sn-glycero-3-phosphoethanolamine</text>
        <dbReference type="Rhea" id="RHEA:16905"/>
        <dbReference type="ChEBI" id="CHEBI:15377"/>
        <dbReference type="ChEBI" id="CHEBI:73359"/>
        <dbReference type="ChEBI" id="CHEBI:77288"/>
        <dbReference type="ChEBI" id="CHEBI:143890"/>
        <dbReference type="EC" id="3.3.2.2"/>
    </reaction>
</comment>
<evidence type="ECO:0000256" key="7">
    <source>
        <dbReference type="ARBA" id="ARBA00049458"/>
    </source>
</evidence>
<sequence>MWFILMPYIFLVIIYIFVFGVHKEDPPPGSITSAIFKCLPVAYLLFLMVIVPWIEPHQSSYRYAICAGYIFSLIGDCCLNWPKHYFVQGLVFFALAQLSYTYALGFSPFGLPTMLVYCVVAALILKVIIPNVKQTHLRVAVIFYVLLLGLVGWRATVRYKERRHWDTWMAMVAAIIFATSDFLIAFNRWKVRFSRAVLFIMMTYYVAQLMYASSVLLPVFEAVRKIRFMGV</sequence>
<keyword evidence="5 9" id="KW-0472">Membrane</keyword>
<evidence type="ECO:0000256" key="6">
    <source>
        <dbReference type="ARBA" id="ARBA00035673"/>
    </source>
</evidence>
<feature type="transmembrane region" description="Helical" evidence="9">
    <location>
        <begin position="60"/>
        <end position="78"/>
    </location>
</feature>
<evidence type="ECO:0000256" key="3">
    <source>
        <dbReference type="ARBA" id="ARBA00022692"/>
    </source>
</evidence>
<gene>
    <name evidence="10" type="ORF">LSH36_204g10038</name>
</gene>
<comment type="catalytic activity">
    <reaction evidence="8">
        <text>a 1-O-(1Z-alkenyl)-sn-glycero-3-phosphocholine + H2O = a 2,3-saturated aldehyde + sn-glycerol 3-phosphocholine</text>
        <dbReference type="Rhea" id="RHEA:22544"/>
        <dbReference type="ChEBI" id="CHEBI:15377"/>
        <dbReference type="ChEBI" id="CHEBI:16870"/>
        <dbReference type="ChEBI" id="CHEBI:73359"/>
        <dbReference type="ChEBI" id="CHEBI:77287"/>
        <dbReference type="EC" id="3.3.2.2"/>
    </reaction>
</comment>
<feature type="transmembrane region" description="Helical" evidence="9">
    <location>
        <begin position="34"/>
        <end position="54"/>
    </location>
</feature>
<protein>
    <recommendedName>
        <fullName evidence="6">lysoplasmalogenase</fullName>
        <ecNumber evidence="6">3.3.2.2</ecNumber>
    </recommendedName>
</protein>
<keyword evidence="4 9" id="KW-1133">Transmembrane helix</keyword>
<feature type="transmembrane region" description="Helical" evidence="9">
    <location>
        <begin position="198"/>
        <end position="220"/>
    </location>
</feature>
<dbReference type="Pfam" id="PF07947">
    <property type="entry name" value="YhhN"/>
    <property type="match status" value="1"/>
</dbReference>
<dbReference type="InterPro" id="IPR012506">
    <property type="entry name" value="TMEM86B-like"/>
</dbReference>
<reference evidence="10" key="1">
    <citation type="journal article" date="2023" name="Mol. Biol. Evol.">
        <title>Third-Generation Sequencing Reveals the Adaptive Role of the Epigenome in Three Deep-Sea Polychaetes.</title>
        <authorList>
            <person name="Perez M."/>
            <person name="Aroh O."/>
            <person name="Sun Y."/>
            <person name="Lan Y."/>
            <person name="Juniper S.K."/>
            <person name="Young C.R."/>
            <person name="Angers B."/>
            <person name="Qian P.Y."/>
        </authorList>
    </citation>
    <scope>NUCLEOTIDE SEQUENCE</scope>
    <source>
        <strain evidence="10">P08H-3</strain>
    </source>
</reference>